<feature type="domain" description="BTB" evidence="1">
    <location>
        <begin position="154"/>
        <end position="217"/>
    </location>
</feature>
<accession>A0A915CWG1</accession>
<evidence type="ECO:0000313" key="2">
    <source>
        <dbReference type="Proteomes" id="UP000887574"/>
    </source>
</evidence>
<reference evidence="3" key="1">
    <citation type="submission" date="2022-11" db="UniProtKB">
        <authorList>
            <consortium name="WormBaseParasite"/>
        </authorList>
    </citation>
    <scope>IDENTIFICATION</scope>
</reference>
<dbReference type="PANTHER" id="PTHR22744:SF17">
    <property type="entry name" value="BTB DOMAIN-CONTAINING PROTEIN"/>
    <property type="match status" value="1"/>
</dbReference>
<dbReference type="InterPro" id="IPR011333">
    <property type="entry name" value="SKP1/BTB/POZ_sf"/>
</dbReference>
<proteinExistence type="predicted"/>
<dbReference type="SMART" id="SM00225">
    <property type="entry name" value="BTB"/>
    <property type="match status" value="1"/>
</dbReference>
<dbReference type="PROSITE" id="PS50097">
    <property type="entry name" value="BTB"/>
    <property type="match status" value="1"/>
</dbReference>
<dbReference type="Pfam" id="PF00651">
    <property type="entry name" value="BTB"/>
    <property type="match status" value="1"/>
</dbReference>
<dbReference type="Gene3D" id="3.30.710.10">
    <property type="entry name" value="Potassium Channel Kv1.1, Chain A"/>
    <property type="match status" value="1"/>
</dbReference>
<protein>
    <submittedName>
        <fullName evidence="3">BTB domain-containing protein</fullName>
    </submittedName>
</protein>
<name>A0A915CWG1_9BILA</name>
<keyword evidence="2" id="KW-1185">Reference proteome</keyword>
<evidence type="ECO:0000313" key="3">
    <source>
        <dbReference type="WBParaSite" id="jg13384"/>
    </source>
</evidence>
<dbReference type="Proteomes" id="UP000887574">
    <property type="component" value="Unplaced"/>
</dbReference>
<evidence type="ECO:0000259" key="1">
    <source>
        <dbReference type="PROSITE" id="PS50097"/>
    </source>
</evidence>
<dbReference type="PANTHER" id="PTHR22744">
    <property type="entry name" value="HELIX LOOP HELIX PROTEIN 21-RELATED"/>
    <property type="match status" value="1"/>
</dbReference>
<dbReference type="WBParaSite" id="jg13384">
    <property type="protein sequence ID" value="jg13384"/>
    <property type="gene ID" value="jg13384"/>
</dbReference>
<sequence>MQIAGAEWYVKIEKCSKQLSKNKALLSLPLFSIQAFELGLQSQTGRPFNSNDFLRATIYCKRNSRNTTISASYKIRLVGSKNAVLIKGNHCFKGEKLDSHATTQRFIKWNDIMDPFTEFVDERNNLVFSVDICVNVDRVNVSIPDLISLSFPHTDCKLIVQDKCISVSKDYLAIHSTVFKNMFEADTAEEIELKQLKFEDIAEFLLAIYPTEYLITDANVGRLLKIADKFQASGVIDRCVHHLNYQSEMSLGQKLLFIQQIESKKIMLHCSEQCLSEKEVTKLRKEFHQLSSETMCHLLDGIYGMQNKESET</sequence>
<organism evidence="2 3">
    <name type="scientific">Ditylenchus dipsaci</name>
    <dbReference type="NCBI Taxonomy" id="166011"/>
    <lineage>
        <taxon>Eukaryota</taxon>
        <taxon>Metazoa</taxon>
        <taxon>Ecdysozoa</taxon>
        <taxon>Nematoda</taxon>
        <taxon>Chromadorea</taxon>
        <taxon>Rhabditida</taxon>
        <taxon>Tylenchina</taxon>
        <taxon>Tylenchomorpha</taxon>
        <taxon>Sphaerularioidea</taxon>
        <taxon>Anguinidae</taxon>
        <taxon>Anguininae</taxon>
        <taxon>Ditylenchus</taxon>
    </lineage>
</organism>
<dbReference type="InterPro" id="IPR000210">
    <property type="entry name" value="BTB/POZ_dom"/>
</dbReference>
<dbReference type="AlphaFoldDB" id="A0A915CWG1"/>
<dbReference type="SUPFAM" id="SSF54695">
    <property type="entry name" value="POZ domain"/>
    <property type="match status" value="1"/>
</dbReference>
<dbReference type="CDD" id="cd18186">
    <property type="entry name" value="BTB_POZ_ZBTB_KLHL-like"/>
    <property type="match status" value="1"/>
</dbReference>